<gene>
    <name evidence="1" type="ORF">FWK35_00027009</name>
</gene>
<proteinExistence type="predicted"/>
<accession>A0A6G0YT14</accession>
<reference evidence="1 2" key="1">
    <citation type="submission" date="2019-08" db="EMBL/GenBank/DDBJ databases">
        <title>Whole genome of Aphis craccivora.</title>
        <authorList>
            <person name="Voronova N.V."/>
            <person name="Shulinski R.S."/>
            <person name="Bandarenka Y.V."/>
            <person name="Zhorov D.G."/>
            <person name="Warner D."/>
        </authorList>
    </citation>
    <scope>NUCLEOTIDE SEQUENCE [LARGE SCALE GENOMIC DNA]</scope>
    <source>
        <strain evidence="1">180601</strain>
        <tissue evidence="1">Whole Body</tissue>
    </source>
</reference>
<evidence type="ECO:0000313" key="2">
    <source>
        <dbReference type="Proteomes" id="UP000478052"/>
    </source>
</evidence>
<keyword evidence="2" id="KW-1185">Reference proteome</keyword>
<sequence length="247" mass="27595">MDKVGIFVLSQEEVEFLEFMAEVSRVANVLPMPAIYSGCNVEESSNTFESEARVDGVDAELIISIIPILRHVENLIVLQLYTKSRVADKSSTSLFTCEITESHLPRIPLCLGNSIKLANALHKFFGGSGTAQIKFLGCESSILDEVEPPTEIIMERITDSLLAYEPMDEALQSQQSTCTSTLEVICSYYTAKSEGDGIETMAEIKPVEEPEEWTNIQRKSFFKLLGRRLLKIGRRLCLCCCYCSKLD</sequence>
<dbReference type="EMBL" id="VUJU01002594">
    <property type="protein sequence ID" value="KAF0760735.1"/>
    <property type="molecule type" value="Genomic_DNA"/>
</dbReference>
<dbReference type="AlphaFoldDB" id="A0A6G0YT14"/>
<dbReference type="Proteomes" id="UP000478052">
    <property type="component" value="Unassembled WGS sequence"/>
</dbReference>
<evidence type="ECO:0000313" key="1">
    <source>
        <dbReference type="EMBL" id="KAF0760735.1"/>
    </source>
</evidence>
<protein>
    <submittedName>
        <fullName evidence="1">Uncharacterized protein</fullName>
    </submittedName>
</protein>
<organism evidence="1 2">
    <name type="scientific">Aphis craccivora</name>
    <name type="common">Cowpea aphid</name>
    <dbReference type="NCBI Taxonomy" id="307492"/>
    <lineage>
        <taxon>Eukaryota</taxon>
        <taxon>Metazoa</taxon>
        <taxon>Ecdysozoa</taxon>
        <taxon>Arthropoda</taxon>
        <taxon>Hexapoda</taxon>
        <taxon>Insecta</taxon>
        <taxon>Pterygota</taxon>
        <taxon>Neoptera</taxon>
        <taxon>Paraneoptera</taxon>
        <taxon>Hemiptera</taxon>
        <taxon>Sternorrhyncha</taxon>
        <taxon>Aphidomorpha</taxon>
        <taxon>Aphidoidea</taxon>
        <taxon>Aphididae</taxon>
        <taxon>Aphidini</taxon>
        <taxon>Aphis</taxon>
        <taxon>Aphis</taxon>
    </lineage>
</organism>
<name>A0A6G0YT14_APHCR</name>
<comment type="caution">
    <text evidence="1">The sequence shown here is derived from an EMBL/GenBank/DDBJ whole genome shotgun (WGS) entry which is preliminary data.</text>
</comment>